<dbReference type="EMBL" id="BANX01000032">
    <property type="protein sequence ID" value="GAC70177.1"/>
    <property type="molecule type" value="Genomic_DNA"/>
</dbReference>
<keyword evidence="3" id="KW-1185">Reference proteome</keyword>
<feature type="domain" description="ANTAR" evidence="1">
    <location>
        <begin position="1"/>
        <end position="29"/>
    </location>
</feature>
<dbReference type="Pfam" id="PF03861">
    <property type="entry name" value="ANTAR"/>
    <property type="match status" value="1"/>
</dbReference>
<comment type="caution">
    <text evidence="2">The sequence shown here is derived from an EMBL/GenBank/DDBJ whole genome shotgun (WGS) entry which is preliminary data.</text>
</comment>
<gene>
    <name evidence="2" type="ORF">GS4_32_01210</name>
</gene>
<dbReference type="GO" id="GO:0003723">
    <property type="term" value="F:RNA binding"/>
    <property type="evidence" value="ECO:0007669"/>
    <property type="project" value="InterPro"/>
</dbReference>
<protein>
    <recommendedName>
        <fullName evidence="1">ANTAR domain-containing protein</fullName>
    </recommendedName>
</protein>
<accession>M0QRL2</accession>
<dbReference type="PROSITE" id="PS50921">
    <property type="entry name" value="ANTAR"/>
    <property type="match status" value="1"/>
</dbReference>
<dbReference type="Gene3D" id="1.10.10.10">
    <property type="entry name" value="Winged helix-like DNA-binding domain superfamily/Winged helix DNA-binding domain"/>
    <property type="match status" value="1"/>
</dbReference>
<name>M0QRL2_9ACTN</name>
<dbReference type="InterPro" id="IPR036388">
    <property type="entry name" value="WH-like_DNA-bd_sf"/>
</dbReference>
<dbReference type="Proteomes" id="UP000011666">
    <property type="component" value="Unassembled WGS sequence"/>
</dbReference>
<evidence type="ECO:0000313" key="2">
    <source>
        <dbReference type="EMBL" id="GAC70177.1"/>
    </source>
</evidence>
<dbReference type="AlphaFoldDB" id="M0QRL2"/>
<reference evidence="2 3" key="1">
    <citation type="submission" date="2013-01" db="EMBL/GenBank/DDBJ databases">
        <title>Whole genome shotgun sequence of Gordonia soli NBRC 108243.</title>
        <authorList>
            <person name="Isaki-Nakamura S."/>
            <person name="Hosoyama A."/>
            <person name="Tsuchikane K."/>
            <person name="Ando Y."/>
            <person name="Baba S."/>
            <person name="Ohji S."/>
            <person name="Hamada M."/>
            <person name="Tamura T."/>
            <person name="Yamazoe A."/>
            <person name="Yamazaki S."/>
            <person name="Fujita N."/>
        </authorList>
    </citation>
    <scope>NUCLEOTIDE SEQUENCE [LARGE SCALE GENOMIC DNA]</scope>
    <source>
        <strain evidence="2 3">NBRC 108243</strain>
    </source>
</reference>
<dbReference type="InterPro" id="IPR005561">
    <property type="entry name" value="ANTAR"/>
</dbReference>
<evidence type="ECO:0000259" key="1">
    <source>
        <dbReference type="PROSITE" id="PS50921"/>
    </source>
</evidence>
<sequence>MDALQAFDILRRLSQDSNTALVDVAHQIVAADHPSPEPDQPVS</sequence>
<organism evidence="2 3">
    <name type="scientific">Gordonia soli NBRC 108243</name>
    <dbReference type="NCBI Taxonomy" id="1223545"/>
    <lineage>
        <taxon>Bacteria</taxon>
        <taxon>Bacillati</taxon>
        <taxon>Actinomycetota</taxon>
        <taxon>Actinomycetes</taxon>
        <taxon>Mycobacteriales</taxon>
        <taxon>Gordoniaceae</taxon>
        <taxon>Gordonia</taxon>
    </lineage>
</organism>
<evidence type="ECO:0000313" key="3">
    <source>
        <dbReference type="Proteomes" id="UP000011666"/>
    </source>
</evidence>
<proteinExistence type="predicted"/>